<keyword evidence="6" id="KW-1185">Reference proteome</keyword>
<feature type="domain" description="PH" evidence="3">
    <location>
        <begin position="461"/>
        <end position="599"/>
    </location>
</feature>
<organism evidence="5 6">
    <name type="scientific">[Candida] subhashii</name>
    <dbReference type="NCBI Taxonomy" id="561895"/>
    <lineage>
        <taxon>Eukaryota</taxon>
        <taxon>Fungi</taxon>
        <taxon>Dikarya</taxon>
        <taxon>Ascomycota</taxon>
        <taxon>Saccharomycotina</taxon>
        <taxon>Pichiomycetes</taxon>
        <taxon>Debaryomycetaceae</taxon>
        <taxon>Spathaspora</taxon>
    </lineage>
</organism>
<dbReference type="GeneID" id="73471753"/>
<dbReference type="OrthoDB" id="1594986at2759"/>
<feature type="compositionally biased region" description="Polar residues" evidence="2">
    <location>
        <begin position="632"/>
        <end position="642"/>
    </location>
</feature>
<dbReference type="InterPro" id="IPR000219">
    <property type="entry name" value="DH_dom"/>
</dbReference>
<feature type="region of interest" description="Disordered" evidence="2">
    <location>
        <begin position="632"/>
        <end position="673"/>
    </location>
</feature>
<dbReference type="PROSITE" id="PS50003">
    <property type="entry name" value="PH_DOMAIN"/>
    <property type="match status" value="1"/>
</dbReference>
<feature type="region of interest" description="Disordered" evidence="2">
    <location>
        <begin position="1"/>
        <end position="22"/>
    </location>
</feature>
<evidence type="ECO:0000256" key="1">
    <source>
        <dbReference type="SAM" id="Coils"/>
    </source>
</evidence>
<dbReference type="InterPro" id="IPR001331">
    <property type="entry name" value="GDS_CDC24_CS"/>
</dbReference>
<feature type="domain" description="DH" evidence="4">
    <location>
        <begin position="261"/>
        <end position="437"/>
    </location>
</feature>
<dbReference type="GO" id="GO:0005634">
    <property type="term" value="C:nucleus"/>
    <property type="evidence" value="ECO:0007669"/>
    <property type="project" value="TreeGrafter"/>
</dbReference>
<keyword evidence="1" id="KW-0175">Coiled coil</keyword>
<dbReference type="PROSITE" id="PS00741">
    <property type="entry name" value="DH_1"/>
    <property type="match status" value="1"/>
</dbReference>
<dbReference type="GO" id="GO:0043332">
    <property type="term" value="C:mating projection tip"/>
    <property type="evidence" value="ECO:0007669"/>
    <property type="project" value="TreeGrafter"/>
</dbReference>
<dbReference type="GO" id="GO:0005737">
    <property type="term" value="C:cytoplasm"/>
    <property type="evidence" value="ECO:0007669"/>
    <property type="project" value="TreeGrafter"/>
</dbReference>
<dbReference type="RefSeq" id="XP_049261727.1">
    <property type="nucleotide sequence ID" value="XM_049408966.1"/>
</dbReference>
<dbReference type="GO" id="GO:0031106">
    <property type="term" value="P:septin ring organization"/>
    <property type="evidence" value="ECO:0007669"/>
    <property type="project" value="TreeGrafter"/>
</dbReference>
<comment type="caution">
    <text evidence="5">The sequence shown here is derived from an EMBL/GenBank/DDBJ whole genome shotgun (WGS) entry which is preliminary data.</text>
</comment>
<evidence type="ECO:0000313" key="6">
    <source>
        <dbReference type="Proteomes" id="UP000694255"/>
    </source>
</evidence>
<dbReference type="CDD" id="cd13246">
    <property type="entry name" value="PH_Scd1"/>
    <property type="match status" value="1"/>
</dbReference>
<evidence type="ECO:0000259" key="4">
    <source>
        <dbReference type="PROSITE" id="PS50010"/>
    </source>
</evidence>
<reference evidence="5 6" key="1">
    <citation type="journal article" date="2021" name="DNA Res.">
        <title>Genome analysis of Candida subhashii reveals its hybrid nature and dual mitochondrial genome conformations.</title>
        <authorList>
            <person name="Mixao V."/>
            <person name="Hegedusova E."/>
            <person name="Saus E."/>
            <person name="Pryszcz L.P."/>
            <person name="Cillingova A."/>
            <person name="Nosek J."/>
            <person name="Gabaldon T."/>
        </authorList>
    </citation>
    <scope>NUCLEOTIDE SEQUENCE [LARGE SCALE GENOMIC DNA]</scope>
    <source>
        <strain evidence="5 6">CBS 10753</strain>
    </source>
</reference>
<feature type="region of interest" description="Disordered" evidence="2">
    <location>
        <begin position="88"/>
        <end position="127"/>
    </location>
</feature>
<dbReference type="GO" id="GO:0030010">
    <property type="term" value="P:establishment of cell polarity"/>
    <property type="evidence" value="ECO:0007669"/>
    <property type="project" value="TreeGrafter"/>
</dbReference>
<dbReference type="Pfam" id="PF15411">
    <property type="entry name" value="PH_10"/>
    <property type="match status" value="1"/>
</dbReference>
<feature type="compositionally biased region" description="Low complexity" evidence="2">
    <location>
        <begin position="647"/>
        <end position="658"/>
    </location>
</feature>
<dbReference type="CDD" id="cd05992">
    <property type="entry name" value="PB1"/>
    <property type="match status" value="1"/>
</dbReference>
<accession>A0A8J5QG70</accession>
<dbReference type="GO" id="GO:0005085">
    <property type="term" value="F:guanyl-nucleotide exchange factor activity"/>
    <property type="evidence" value="ECO:0007669"/>
    <property type="project" value="InterPro"/>
</dbReference>
<dbReference type="PROSITE" id="PS50010">
    <property type="entry name" value="DH_2"/>
    <property type="match status" value="1"/>
</dbReference>
<dbReference type="InterPro" id="IPR053026">
    <property type="entry name" value="CDC42_GEF"/>
</dbReference>
<dbReference type="AlphaFoldDB" id="A0A8J5QG70"/>
<dbReference type="GO" id="GO:0035556">
    <property type="term" value="P:intracellular signal transduction"/>
    <property type="evidence" value="ECO:0007669"/>
    <property type="project" value="InterPro"/>
</dbReference>
<dbReference type="SMART" id="SM00325">
    <property type="entry name" value="RhoGEF"/>
    <property type="match status" value="1"/>
</dbReference>
<feature type="compositionally biased region" description="Polar residues" evidence="2">
    <location>
        <begin position="88"/>
        <end position="112"/>
    </location>
</feature>
<evidence type="ECO:0000256" key="2">
    <source>
        <dbReference type="SAM" id="MobiDB-lite"/>
    </source>
</evidence>
<dbReference type="PANTHER" id="PTHR47339:SF1">
    <property type="entry name" value="CELL DIVISION CONTROL PROTEIN 24"/>
    <property type="match status" value="1"/>
</dbReference>
<dbReference type="EMBL" id="JAGSYN010000218">
    <property type="protein sequence ID" value="KAG7661494.1"/>
    <property type="molecule type" value="Genomic_DNA"/>
</dbReference>
<sequence>MEAFRSFSTSSTTNSSTASISRVASSATPLNINFNKQSSPKEHLYYQCELLKIKLRKIPGMEPYLNEAYRQAEEFAEQQALALSQETPSSYNMGANGNGGSVESDSSRVSIHSSNTASSAAKGSGNSSNHVFTFTAGVLPASVSVDPATHLWKLFQMGAPLCLLFNHLITIEQPVPVVASDDLRICKKSVYDFLIAVKTNVNFNDDFMFTISNVFSDNTEDLIKIVKVINKLLDDYGSSVDATTPEEDERLVNIEVVPSDERSKVFKEIIDTERKYVQDLELLIQYRKELQDAEQLSSEQINTLFPNLSEIIDFQRRFLNGLECNINVPIKYQRIGSVFIHASIGPFKAYELWSTGQLTAIDLIQREASNLRKSSSLLDPGFELQAYILKPIQRLCKYPLLLKELIKHSTPEEQTAFNELLVARNAIKDVANQVNEAQRRAENKQYLDKLRTRVQNWRGFDLDNQGELLYFCKVGVRDAENEREYVAYLFEKIIFFFIEVVDKEKEKRSKFTRKKSTGTNSMSNSTVNLLDTLNSRDTPLELKGRVYISEVYNITTSPNQGYMLIISWSGKKESGSFTLRYPTEESRNQWEQCLRNLKTSEMHEVMNSSRQRDSQASEDSIYDYTVSPYENNRASNGSNLNTPGRHYSSSSTYSMMRSMGRKSVERHSSSSSGTSYFNNNNNAAHSVAASFDIHVKLIYNGNEIDGLSVNSSIGFNELYSTILNKLIATGETEEILVKKLKYRDEDGDFVIMDSNDDWAVAVEEMEAETAGNSGYLTIWVS</sequence>
<name>A0A8J5QG70_9ASCO</name>
<feature type="compositionally biased region" description="Low complexity" evidence="2">
    <location>
        <begin position="113"/>
        <end position="127"/>
    </location>
</feature>
<dbReference type="PANTHER" id="PTHR47339">
    <property type="entry name" value="CELL DIVISION CONTROL PROTEIN 24"/>
    <property type="match status" value="1"/>
</dbReference>
<protein>
    <submittedName>
        <fullName evidence="5">CDC24</fullName>
    </submittedName>
</protein>
<evidence type="ECO:0000259" key="3">
    <source>
        <dbReference type="PROSITE" id="PS50003"/>
    </source>
</evidence>
<gene>
    <name evidence="5" type="ORF">J8A68_004953</name>
</gene>
<dbReference type="InterPro" id="IPR001849">
    <property type="entry name" value="PH_domain"/>
</dbReference>
<proteinExistence type="predicted"/>
<evidence type="ECO:0000313" key="5">
    <source>
        <dbReference type="EMBL" id="KAG7661494.1"/>
    </source>
</evidence>
<feature type="coiled-coil region" evidence="1">
    <location>
        <begin position="420"/>
        <end position="447"/>
    </location>
</feature>
<dbReference type="Pfam" id="PF06395">
    <property type="entry name" value="CDC24"/>
    <property type="match status" value="1"/>
</dbReference>
<dbReference type="InterPro" id="IPR010481">
    <property type="entry name" value="Cdc24/Scd1_N"/>
</dbReference>
<dbReference type="CDD" id="cd00160">
    <property type="entry name" value="RhoGEF"/>
    <property type="match status" value="1"/>
</dbReference>
<dbReference type="Pfam" id="PF00621">
    <property type="entry name" value="RhoGEF"/>
    <property type="match status" value="1"/>
</dbReference>
<dbReference type="Proteomes" id="UP000694255">
    <property type="component" value="Unassembled WGS sequence"/>
</dbReference>
<dbReference type="InterPro" id="IPR033511">
    <property type="entry name" value="Cdc24/Scd1_PH_dom"/>
</dbReference>
<dbReference type="GO" id="GO:0000935">
    <property type="term" value="C:division septum"/>
    <property type="evidence" value="ECO:0007669"/>
    <property type="project" value="TreeGrafter"/>
</dbReference>